<evidence type="ECO:0000313" key="1">
    <source>
        <dbReference type="EMBL" id="KAJ1373792.1"/>
    </source>
</evidence>
<organism evidence="1 2">
    <name type="scientific">Parelaphostrongylus tenuis</name>
    <name type="common">Meningeal worm</name>
    <dbReference type="NCBI Taxonomy" id="148309"/>
    <lineage>
        <taxon>Eukaryota</taxon>
        <taxon>Metazoa</taxon>
        <taxon>Ecdysozoa</taxon>
        <taxon>Nematoda</taxon>
        <taxon>Chromadorea</taxon>
        <taxon>Rhabditida</taxon>
        <taxon>Rhabditina</taxon>
        <taxon>Rhabditomorpha</taxon>
        <taxon>Strongyloidea</taxon>
        <taxon>Metastrongylidae</taxon>
        <taxon>Parelaphostrongylus</taxon>
    </lineage>
</organism>
<name>A0AAD5WKI8_PARTN</name>
<proteinExistence type="predicted"/>
<dbReference type="AlphaFoldDB" id="A0AAD5WKI8"/>
<dbReference type="Proteomes" id="UP001196413">
    <property type="component" value="Unassembled WGS sequence"/>
</dbReference>
<comment type="caution">
    <text evidence="1">The sequence shown here is derived from an EMBL/GenBank/DDBJ whole genome shotgun (WGS) entry which is preliminary data.</text>
</comment>
<feature type="non-terminal residue" evidence="1">
    <location>
        <position position="120"/>
    </location>
</feature>
<sequence length="120" mass="13701">FACVKSFRCDHINMLCAGDTSRQFKGLAEFLDIDKAMVELLCILTWTHTYHHDGGQIERISASTYISTVKYWSKTVSGRLIFFPTSAFNFDLTSSSNQQVESRSRIHRRNPFLGNDSVKT</sequence>
<dbReference type="EMBL" id="JAHQIW010007346">
    <property type="protein sequence ID" value="KAJ1373792.1"/>
    <property type="molecule type" value="Genomic_DNA"/>
</dbReference>
<keyword evidence="2" id="KW-1185">Reference proteome</keyword>
<evidence type="ECO:0000313" key="2">
    <source>
        <dbReference type="Proteomes" id="UP001196413"/>
    </source>
</evidence>
<gene>
    <name evidence="1" type="ORF">KIN20_036301</name>
</gene>
<reference evidence="1" key="1">
    <citation type="submission" date="2021-06" db="EMBL/GenBank/DDBJ databases">
        <title>Parelaphostrongylus tenuis whole genome reference sequence.</title>
        <authorList>
            <person name="Garwood T.J."/>
            <person name="Larsen P.A."/>
            <person name="Fountain-Jones N.M."/>
            <person name="Garbe J.R."/>
            <person name="Macchietto M.G."/>
            <person name="Kania S.A."/>
            <person name="Gerhold R.W."/>
            <person name="Richards J.E."/>
            <person name="Wolf T.M."/>
        </authorList>
    </citation>
    <scope>NUCLEOTIDE SEQUENCE</scope>
    <source>
        <strain evidence="1">MNPRO001-30</strain>
        <tissue evidence="1">Meninges</tissue>
    </source>
</reference>
<protein>
    <submittedName>
        <fullName evidence="1">Uncharacterized protein</fullName>
    </submittedName>
</protein>
<accession>A0AAD5WKI8</accession>